<dbReference type="AlphaFoldDB" id="A0A9D1MSD9"/>
<evidence type="ECO:0000256" key="1">
    <source>
        <dbReference type="SAM" id="Phobius"/>
    </source>
</evidence>
<evidence type="ECO:0000313" key="2">
    <source>
        <dbReference type="EMBL" id="HIU65382.1"/>
    </source>
</evidence>
<name>A0A9D1MSD9_9PROT</name>
<gene>
    <name evidence="2" type="ORF">IAC63_01955</name>
</gene>
<dbReference type="EMBL" id="DVNO01000014">
    <property type="protein sequence ID" value="HIU65382.1"/>
    <property type="molecule type" value="Genomic_DNA"/>
</dbReference>
<accession>A0A9D1MSD9</accession>
<reference evidence="2" key="2">
    <citation type="journal article" date="2021" name="PeerJ">
        <title>Extensive microbial diversity within the chicken gut microbiome revealed by metagenomics and culture.</title>
        <authorList>
            <person name="Gilroy R."/>
            <person name="Ravi A."/>
            <person name="Getino M."/>
            <person name="Pursley I."/>
            <person name="Horton D.L."/>
            <person name="Alikhan N.F."/>
            <person name="Baker D."/>
            <person name="Gharbi K."/>
            <person name="Hall N."/>
            <person name="Watson M."/>
            <person name="Adriaenssens E.M."/>
            <person name="Foster-Nyarko E."/>
            <person name="Jarju S."/>
            <person name="Secka A."/>
            <person name="Antonio M."/>
            <person name="Oren A."/>
            <person name="Chaudhuri R.R."/>
            <person name="La Ragione R."/>
            <person name="Hildebrand F."/>
            <person name="Pallen M.J."/>
        </authorList>
    </citation>
    <scope>NUCLEOTIDE SEQUENCE</scope>
    <source>
        <strain evidence="2">CHK136-897</strain>
    </source>
</reference>
<comment type="caution">
    <text evidence="2">The sequence shown here is derived from an EMBL/GenBank/DDBJ whole genome shotgun (WGS) entry which is preliminary data.</text>
</comment>
<feature type="transmembrane region" description="Helical" evidence="1">
    <location>
        <begin position="6"/>
        <end position="24"/>
    </location>
</feature>
<keyword evidence="1" id="KW-0812">Transmembrane</keyword>
<keyword evidence="1" id="KW-1133">Transmembrane helix</keyword>
<organism evidence="2 3">
    <name type="scientific">Candidatus Enterousia avicola</name>
    <dbReference type="NCBI Taxonomy" id="2840787"/>
    <lineage>
        <taxon>Bacteria</taxon>
        <taxon>Pseudomonadati</taxon>
        <taxon>Pseudomonadota</taxon>
        <taxon>Alphaproteobacteria</taxon>
        <taxon>Candidatus Enterousia</taxon>
    </lineage>
</organism>
<keyword evidence="1" id="KW-0472">Membrane</keyword>
<sequence length="181" mass="20298">MQDMLIIIGFSILLILGLISLYLVKSTNSRIQEIQKTLTYQHNVIVKIQSVLKNKSATNAVAENAEMIYQDLLQNLIPIMAAIDVMPRNTNEHPLWRALGGIMDEYAKNPFALEKLRRCIKLDSEVARSVDNYMNRADSFLNHLTTTDPDGILAATFTDGLLGQSLTFFAQAKQLANQSNE</sequence>
<reference evidence="2" key="1">
    <citation type="submission" date="2020-10" db="EMBL/GenBank/DDBJ databases">
        <authorList>
            <person name="Gilroy R."/>
        </authorList>
    </citation>
    <scope>NUCLEOTIDE SEQUENCE</scope>
    <source>
        <strain evidence="2">CHK136-897</strain>
    </source>
</reference>
<evidence type="ECO:0000313" key="3">
    <source>
        <dbReference type="Proteomes" id="UP000824142"/>
    </source>
</evidence>
<protein>
    <submittedName>
        <fullName evidence="2">Uncharacterized protein</fullName>
    </submittedName>
</protein>
<dbReference type="Proteomes" id="UP000824142">
    <property type="component" value="Unassembled WGS sequence"/>
</dbReference>
<proteinExistence type="predicted"/>